<evidence type="ECO:0000313" key="2">
    <source>
        <dbReference type="EMBL" id="DAF91765.1"/>
    </source>
</evidence>
<proteinExistence type="predicted"/>
<organism evidence="2">
    <name type="scientific">Caudovirales sp. ctcT39</name>
    <dbReference type="NCBI Taxonomy" id="2825769"/>
    <lineage>
        <taxon>Viruses</taxon>
        <taxon>Duplodnaviria</taxon>
        <taxon>Heunggongvirae</taxon>
        <taxon>Uroviricota</taxon>
        <taxon>Caudoviricetes</taxon>
    </lineage>
</organism>
<sequence>MAQDKETPIPVCRKIRKPGKRVFQRFPGNGGGGAGRQSVSGQPGAGMPGEKGRPAAYWRRICALESACENTREEDARDVPGIAIASQKPGLWTFGGEGEAGALHISALLTAGDEYLADGNAVFVEDEEPSLPVHGHPSLPPAVYIGSLPSKTDENQVPFVLIQDLGGSLLSDKVQSVKIAFRCAVQAEDIEDACEDLHNLMSRVASYCAGTQAVPLEGRYRLGFWEGDRLIDWGRPDGQAQPYQEGVILTRWELPAGI</sequence>
<name>A0A8S5UB95_9CAUD</name>
<protein>
    <submittedName>
        <fullName evidence="2">Uncharacterized protein</fullName>
    </submittedName>
</protein>
<accession>A0A8S5UB95</accession>
<evidence type="ECO:0000256" key="1">
    <source>
        <dbReference type="SAM" id="MobiDB-lite"/>
    </source>
</evidence>
<dbReference type="EMBL" id="BK016061">
    <property type="protein sequence ID" value="DAF91765.1"/>
    <property type="molecule type" value="Genomic_DNA"/>
</dbReference>
<feature type="region of interest" description="Disordered" evidence="1">
    <location>
        <begin position="22"/>
        <end position="52"/>
    </location>
</feature>
<reference evidence="2" key="1">
    <citation type="journal article" date="2021" name="Proc. Natl. Acad. Sci. U.S.A.">
        <title>A Catalog of Tens of Thousands of Viruses from Human Metagenomes Reveals Hidden Associations with Chronic Diseases.</title>
        <authorList>
            <person name="Tisza M.J."/>
            <person name="Buck C.B."/>
        </authorList>
    </citation>
    <scope>NUCLEOTIDE SEQUENCE</scope>
    <source>
        <strain evidence="2">CtcT39</strain>
    </source>
</reference>